<dbReference type="GO" id="GO:0051920">
    <property type="term" value="F:peroxiredoxin activity"/>
    <property type="evidence" value="ECO:0007669"/>
    <property type="project" value="InterPro"/>
</dbReference>
<dbReference type="OrthoDB" id="949132at2"/>
<dbReference type="EMBL" id="SAUN01000001">
    <property type="protein sequence ID" value="RVX41684.1"/>
    <property type="molecule type" value="Genomic_DNA"/>
</dbReference>
<dbReference type="PANTHER" id="PTHR34846:SF11">
    <property type="entry name" value="4-CARBOXYMUCONOLACTONE DECARBOXYLASE FAMILY PROTEIN (AFU_ORTHOLOGUE AFUA_6G11590)"/>
    <property type="match status" value="1"/>
</dbReference>
<dbReference type="Pfam" id="PF02627">
    <property type="entry name" value="CMD"/>
    <property type="match status" value="1"/>
</dbReference>
<proteinExistence type="predicted"/>
<dbReference type="SUPFAM" id="SSF69118">
    <property type="entry name" value="AhpD-like"/>
    <property type="match status" value="1"/>
</dbReference>
<dbReference type="AlphaFoldDB" id="A0A438M7J1"/>
<gene>
    <name evidence="2" type="ORF">EDD27_4249</name>
</gene>
<reference evidence="2 3" key="1">
    <citation type="submission" date="2019-01" db="EMBL/GenBank/DDBJ databases">
        <title>Sequencing the genomes of 1000 actinobacteria strains.</title>
        <authorList>
            <person name="Klenk H.-P."/>
        </authorList>
    </citation>
    <scope>NUCLEOTIDE SEQUENCE [LARGE SCALE GENOMIC DNA]</scope>
    <source>
        <strain evidence="2 3">DSM 43925</strain>
    </source>
</reference>
<feature type="domain" description="Carboxymuconolactone decarboxylase-like" evidence="1">
    <location>
        <begin position="60"/>
        <end position="141"/>
    </location>
</feature>
<evidence type="ECO:0000313" key="3">
    <source>
        <dbReference type="Proteomes" id="UP000284824"/>
    </source>
</evidence>
<evidence type="ECO:0000259" key="1">
    <source>
        <dbReference type="Pfam" id="PF02627"/>
    </source>
</evidence>
<dbReference type="Proteomes" id="UP000284824">
    <property type="component" value="Unassembled WGS sequence"/>
</dbReference>
<organism evidence="2 3">
    <name type="scientific">Nonomuraea polychroma</name>
    <dbReference type="NCBI Taxonomy" id="46176"/>
    <lineage>
        <taxon>Bacteria</taxon>
        <taxon>Bacillati</taxon>
        <taxon>Actinomycetota</taxon>
        <taxon>Actinomycetes</taxon>
        <taxon>Streptosporangiales</taxon>
        <taxon>Streptosporangiaceae</taxon>
        <taxon>Nonomuraea</taxon>
    </lineage>
</organism>
<dbReference type="InterPro" id="IPR029032">
    <property type="entry name" value="AhpD-like"/>
</dbReference>
<protein>
    <submittedName>
        <fullName evidence="2">4-carboxymuconolactone decarboxylase</fullName>
    </submittedName>
</protein>
<comment type="caution">
    <text evidence="2">The sequence shown here is derived from an EMBL/GenBank/DDBJ whole genome shotgun (WGS) entry which is preliminary data.</text>
</comment>
<sequence>MHHRKARLPGLLPEELDEEQAELYRAIAGGPRAAGPQAFALADEQGRLRGPFNAMLLSPPVGLALQAVGTAVRYGSVLTPRIREMAILTVAAHWGSDFEREAHEAVGRTCGLTESELAALHVGRPLVLDDPAEQAAIRAAAALAATGELTDEEYAGAVAALGERGLFDLTTLVGYYGTLAMQLRVFAGEQGHGTGSGRTKPSPSA</sequence>
<dbReference type="Gene3D" id="1.20.1290.10">
    <property type="entry name" value="AhpD-like"/>
    <property type="match status" value="1"/>
</dbReference>
<dbReference type="InterPro" id="IPR003779">
    <property type="entry name" value="CMD-like"/>
</dbReference>
<dbReference type="RefSeq" id="WP_127933909.1">
    <property type="nucleotide sequence ID" value="NZ_SAUN01000001.1"/>
</dbReference>
<name>A0A438M7J1_9ACTN</name>
<evidence type="ECO:0000313" key="2">
    <source>
        <dbReference type="EMBL" id="RVX41684.1"/>
    </source>
</evidence>
<accession>A0A438M7J1</accession>
<dbReference type="PANTHER" id="PTHR34846">
    <property type="entry name" value="4-CARBOXYMUCONOLACTONE DECARBOXYLASE FAMILY PROTEIN (AFU_ORTHOLOGUE AFUA_6G11590)"/>
    <property type="match status" value="1"/>
</dbReference>
<keyword evidence="3" id="KW-1185">Reference proteome</keyword>